<evidence type="ECO:0000256" key="1">
    <source>
        <dbReference type="SAM" id="SignalP"/>
    </source>
</evidence>
<sequence length="228" mass="25365">MKLGKNNLLAMTAFSLMSSLAIAGSKGLEVTYGPEDALDGDVVTETGQLFKEILPGREIYNLHEANHDYTPIVRSLLPPYYDLPDENDIEDSVITQSEMAIINPVPGEYVRITEGKRHGFSEMTIAMTSTEPGSGAPLHTHDVEVSHTVNTRQLVRYIIGDERFVVRGPFVINIPALTPHAFANVSNKTLAIVLSFPTNDWQVDFLDHPNVEEFFTAPVTKDERKIRN</sequence>
<dbReference type="InterPro" id="IPR011051">
    <property type="entry name" value="RmlC_Cupin_sf"/>
</dbReference>
<protein>
    <recommendedName>
        <fullName evidence="4">Cupin domain-containing protein</fullName>
    </recommendedName>
</protein>
<keyword evidence="3" id="KW-1185">Reference proteome</keyword>
<dbReference type="Gene3D" id="2.60.120.10">
    <property type="entry name" value="Jelly Rolls"/>
    <property type="match status" value="1"/>
</dbReference>
<feature type="signal peptide" evidence="1">
    <location>
        <begin position="1"/>
        <end position="23"/>
    </location>
</feature>
<gene>
    <name evidence="2" type="ORF">NBRC116591_11800</name>
</gene>
<keyword evidence="1" id="KW-0732">Signal</keyword>
<dbReference type="EMBL" id="BAABWN010000003">
    <property type="protein sequence ID" value="GAA6167370.1"/>
    <property type="molecule type" value="Genomic_DNA"/>
</dbReference>
<comment type="caution">
    <text evidence="2">The sequence shown here is derived from an EMBL/GenBank/DDBJ whole genome shotgun (WGS) entry which is preliminary data.</text>
</comment>
<dbReference type="SUPFAM" id="SSF51182">
    <property type="entry name" value="RmlC-like cupins"/>
    <property type="match status" value="1"/>
</dbReference>
<evidence type="ECO:0000313" key="2">
    <source>
        <dbReference type="EMBL" id="GAA6167370.1"/>
    </source>
</evidence>
<accession>A0ABQ0A705</accession>
<name>A0ABQ0A705_9GAMM</name>
<organism evidence="2 3">
    <name type="scientific">Sessilibacter corallicola</name>
    <dbReference type="NCBI Taxonomy" id="2904075"/>
    <lineage>
        <taxon>Bacteria</taxon>
        <taxon>Pseudomonadati</taxon>
        <taxon>Pseudomonadota</taxon>
        <taxon>Gammaproteobacteria</taxon>
        <taxon>Cellvibrionales</taxon>
        <taxon>Cellvibrionaceae</taxon>
        <taxon>Sessilibacter</taxon>
    </lineage>
</organism>
<feature type="chain" id="PRO_5047401389" description="Cupin domain-containing protein" evidence="1">
    <location>
        <begin position="24"/>
        <end position="228"/>
    </location>
</feature>
<evidence type="ECO:0008006" key="4">
    <source>
        <dbReference type="Google" id="ProtNLM"/>
    </source>
</evidence>
<evidence type="ECO:0000313" key="3">
    <source>
        <dbReference type="Proteomes" id="UP001465153"/>
    </source>
</evidence>
<reference evidence="2 3" key="1">
    <citation type="submission" date="2024-04" db="EMBL/GenBank/DDBJ databases">
        <title>Draft genome sequence of Sessilibacter corallicola NBRC 116591.</title>
        <authorList>
            <person name="Miyakawa T."/>
            <person name="Kusuya Y."/>
            <person name="Miura T."/>
        </authorList>
    </citation>
    <scope>NUCLEOTIDE SEQUENCE [LARGE SCALE GENOMIC DNA]</scope>
    <source>
        <strain evidence="2 3">KU-00831-HH</strain>
    </source>
</reference>
<dbReference type="RefSeq" id="WP_233088599.1">
    <property type="nucleotide sequence ID" value="NZ_BAABWN010000003.1"/>
</dbReference>
<dbReference type="InterPro" id="IPR014710">
    <property type="entry name" value="RmlC-like_jellyroll"/>
</dbReference>
<dbReference type="Proteomes" id="UP001465153">
    <property type="component" value="Unassembled WGS sequence"/>
</dbReference>
<proteinExistence type="predicted"/>